<keyword evidence="2" id="KW-1185">Reference proteome</keyword>
<dbReference type="Proteomes" id="UP000053237">
    <property type="component" value="Unassembled WGS sequence"/>
</dbReference>
<sequence>MDDLKLFIFKNFDSCNSKKQSQTDIGTCTERLRALAERFLAKFNALGNDLTKFIIPHYFGASAGMESVLAFMEANPCRSSKYLKDYKDGMLKVAFFILSNCSKSYN</sequence>
<dbReference type="AlphaFoldDB" id="A0A024GLU2"/>
<dbReference type="InParanoid" id="A0A024GLU2"/>
<reference evidence="1 2" key="1">
    <citation type="submission" date="2012-05" db="EMBL/GenBank/DDBJ databases">
        <title>Recombination and specialization in a pathogen metapopulation.</title>
        <authorList>
            <person name="Gardiner A."/>
            <person name="Kemen E."/>
            <person name="Schultz-Larsen T."/>
            <person name="MacLean D."/>
            <person name="Van Oosterhout C."/>
            <person name="Jones J.D.G."/>
        </authorList>
    </citation>
    <scope>NUCLEOTIDE SEQUENCE [LARGE SCALE GENOMIC DNA]</scope>
    <source>
        <strain evidence="1 2">Ac Nc2</strain>
    </source>
</reference>
<name>A0A024GLU2_9STRA</name>
<accession>A0A024GLU2</accession>
<organism evidence="1 2">
    <name type="scientific">Albugo candida</name>
    <dbReference type="NCBI Taxonomy" id="65357"/>
    <lineage>
        <taxon>Eukaryota</taxon>
        <taxon>Sar</taxon>
        <taxon>Stramenopiles</taxon>
        <taxon>Oomycota</taxon>
        <taxon>Peronosporomycetes</taxon>
        <taxon>Albuginales</taxon>
        <taxon>Albuginaceae</taxon>
        <taxon>Albugo</taxon>
    </lineage>
</organism>
<evidence type="ECO:0000313" key="1">
    <source>
        <dbReference type="EMBL" id="CCI47465.1"/>
    </source>
</evidence>
<proteinExistence type="predicted"/>
<evidence type="ECO:0000313" key="2">
    <source>
        <dbReference type="Proteomes" id="UP000053237"/>
    </source>
</evidence>
<comment type="caution">
    <text evidence="1">The sequence shown here is derived from an EMBL/GenBank/DDBJ whole genome shotgun (WGS) entry which is preliminary data.</text>
</comment>
<gene>
    <name evidence="1" type="ORF">BN9_084720</name>
</gene>
<dbReference type="EMBL" id="CAIX01000171">
    <property type="protein sequence ID" value="CCI47465.1"/>
    <property type="molecule type" value="Genomic_DNA"/>
</dbReference>
<protein>
    <submittedName>
        <fullName evidence="1">Uncharacterized protein</fullName>
    </submittedName>
</protein>